<dbReference type="PATRIC" id="fig|698760.3.peg.5465"/>
<proteinExistence type="predicted"/>
<evidence type="ECO:0000313" key="2">
    <source>
        <dbReference type="Proteomes" id="UP000010931"/>
    </source>
</evidence>
<evidence type="ECO:0000313" key="1">
    <source>
        <dbReference type="EMBL" id="ELP65697.1"/>
    </source>
</evidence>
<reference evidence="1 2" key="1">
    <citation type="journal article" date="2011" name="Plasmid">
        <title>Streptomyces turgidiscabies Car8 contains a modular pathogenicity island that shares virulence genes with other actinobacterial plant pathogens.</title>
        <authorList>
            <person name="Huguet-Tapia J.C."/>
            <person name="Badger J.H."/>
            <person name="Loria R."/>
            <person name="Pettis G.S."/>
        </authorList>
    </citation>
    <scope>NUCLEOTIDE SEQUENCE [LARGE SCALE GENOMIC DNA]</scope>
    <source>
        <strain evidence="1 2">Car8</strain>
    </source>
</reference>
<comment type="caution">
    <text evidence="1">The sequence shown here is derived from an EMBL/GenBank/DDBJ whole genome shotgun (WGS) entry which is preliminary data.</text>
</comment>
<keyword evidence="2" id="KW-1185">Reference proteome</keyword>
<gene>
    <name evidence="1" type="ORF">STRTUCAR8_01932</name>
</gene>
<dbReference type="AlphaFoldDB" id="L7F326"/>
<sequence>MTLGPVLGEVICRHGRHDDMALGGCPRPLCQSFCASGARVAQGSSGPEHSLNAEADGLVSGVRTVVLGISWQFLATGN</sequence>
<dbReference type="EMBL" id="AEJB01000361">
    <property type="protein sequence ID" value="ELP65697.1"/>
    <property type="molecule type" value="Genomic_DNA"/>
</dbReference>
<protein>
    <submittedName>
        <fullName evidence="1">Uncharacterized protein</fullName>
    </submittedName>
</protein>
<organism evidence="1 2">
    <name type="scientific">Streptomyces turgidiscabies (strain Car8)</name>
    <dbReference type="NCBI Taxonomy" id="698760"/>
    <lineage>
        <taxon>Bacteria</taxon>
        <taxon>Bacillati</taxon>
        <taxon>Actinomycetota</taxon>
        <taxon>Actinomycetes</taxon>
        <taxon>Kitasatosporales</taxon>
        <taxon>Streptomycetaceae</taxon>
        <taxon>Streptomyces</taxon>
    </lineage>
</organism>
<dbReference type="Proteomes" id="UP000010931">
    <property type="component" value="Unassembled WGS sequence"/>
</dbReference>
<accession>L7F326</accession>
<name>L7F326_STRT8</name>